<reference evidence="1" key="1">
    <citation type="submission" date="2024-12" db="EMBL/GenBank/DDBJ databases">
        <title>Comparative genomics and development of molecular markers within Purpureocillium lilacinum and among Purpureocillium species.</title>
        <authorList>
            <person name="Yeh Z.-Y."/>
            <person name="Ni N.-T."/>
            <person name="Lo P.-H."/>
            <person name="Mushyakhwo K."/>
            <person name="Lin C.-F."/>
            <person name="Nai Y.-S."/>
        </authorList>
    </citation>
    <scope>NUCLEOTIDE SEQUENCE</scope>
    <source>
        <strain evidence="1">NCHU-NPUST-175</strain>
    </source>
</reference>
<keyword evidence="2" id="KW-1185">Reference proteome</keyword>
<name>A0ACC4DGP8_PURLI</name>
<organism evidence="1 2">
    <name type="scientific">Purpureocillium lilacinum</name>
    <name type="common">Paecilomyces lilacinus</name>
    <dbReference type="NCBI Taxonomy" id="33203"/>
    <lineage>
        <taxon>Eukaryota</taxon>
        <taxon>Fungi</taxon>
        <taxon>Dikarya</taxon>
        <taxon>Ascomycota</taxon>
        <taxon>Pezizomycotina</taxon>
        <taxon>Sordariomycetes</taxon>
        <taxon>Hypocreomycetidae</taxon>
        <taxon>Hypocreales</taxon>
        <taxon>Ophiocordycipitaceae</taxon>
        <taxon>Purpureocillium</taxon>
    </lineage>
</organism>
<protein>
    <submittedName>
        <fullName evidence="1">Uncharacterized protein</fullName>
    </submittedName>
</protein>
<accession>A0ACC4DGP8</accession>
<sequence>MVRCQRKALRAQGPRARDGRYGRSRRPTQDSVCCGKLARCDPSLSHPSTTVASSPPNTTSGVCPSHRRHVLAPLPKPDRQNTLEWPWWEVDLEEEDLCGFLYKKYNTATIFLQDLPSFYRDVVELVRETKTGSKDEFLRLLGERKARRENEITLAHGQTCAALAHGGQTLSASQYRNLLRWTQYSSLDALVQFLASFGPDSGGNERLSTAKSQVDGESSTLPKRPPNEPKRSKRNRGPDTPKDVQMDSGGRGDVVKPRQTKLRKSSTRTAQARSLVQPKVMPTAAGGSFDDGAVRPRRSARIEGRSRRPPSTTQ</sequence>
<dbReference type="EMBL" id="JBGNUJ010000010">
    <property type="protein sequence ID" value="KAL3954488.1"/>
    <property type="molecule type" value="Genomic_DNA"/>
</dbReference>
<comment type="caution">
    <text evidence="1">The sequence shown here is derived from an EMBL/GenBank/DDBJ whole genome shotgun (WGS) entry which is preliminary data.</text>
</comment>
<dbReference type="Proteomes" id="UP001638806">
    <property type="component" value="Unassembled WGS sequence"/>
</dbReference>
<proteinExistence type="predicted"/>
<gene>
    <name evidence="1" type="ORF">ACCO45_010051</name>
</gene>
<evidence type="ECO:0000313" key="2">
    <source>
        <dbReference type="Proteomes" id="UP001638806"/>
    </source>
</evidence>
<evidence type="ECO:0000313" key="1">
    <source>
        <dbReference type="EMBL" id="KAL3954488.1"/>
    </source>
</evidence>